<proteinExistence type="predicted"/>
<dbReference type="InterPro" id="IPR029787">
    <property type="entry name" value="Nucleotide_cyclase"/>
</dbReference>
<dbReference type="Gene3D" id="3.30.70.270">
    <property type="match status" value="1"/>
</dbReference>
<dbReference type="InterPro" id="IPR003018">
    <property type="entry name" value="GAF"/>
</dbReference>
<dbReference type="GO" id="GO:0052621">
    <property type="term" value="F:diguanylate cyclase activity"/>
    <property type="evidence" value="ECO:0007669"/>
    <property type="project" value="UniProtKB-EC"/>
</dbReference>
<keyword evidence="2" id="KW-0808">Transferase</keyword>
<feature type="domain" description="GGDEF" evidence="1">
    <location>
        <begin position="183"/>
        <end position="315"/>
    </location>
</feature>
<keyword evidence="3" id="KW-1185">Reference proteome</keyword>
<dbReference type="PANTHER" id="PTHR46663:SF2">
    <property type="entry name" value="GGDEF DOMAIN-CONTAINING PROTEIN"/>
    <property type="match status" value="1"/>
</dbReference>
<dbReference type="InterPro" id="IPR000160">
    <property type="entry name" value="GGDEF_dom"/>
</dbReference>
<organism evidence="2 3">
    <name type="scientific">Paenibacillus xanthanilyticus</name>
    <dbReference type="NCBI Taxonomy" id="1783531"/>
    <lineage>
        <taxon>Bacteria</taxon>
        <taxon>Bacillati</taxon>
        <taxon>Bacillota</taxon>
        <taxon>Bacilli</taxon>
        <taxon>Bacillales</taxon>
        <taxon>Paenibacillaceae</taxon>
        <taxon>Paenibacillus</taxon>
    </lineage>
</organism>
<dbReference type="SUPFAM" id="SSF55781">
    <property type="entry name" value="GAF domain-like"/>
    <property type="match status" value="1"/>
</dbReference>
<dbReference type="InterPro" id="IPR029016">
    <property type="entry name" value="GAF-like_dom_sf"/>
</dbReference>
<dbReference type="NCBIfam" id="TIGR00254">
    <property type="entry name" value="GGDEF"/>
    <property type="match status" value="1"/>
</dbReference>
<keyword evidence="2" id="KW-0548">Nucleotidyltransferase</keyword>
<accession>A0ABV8K6D2</accession>
<dbReference type="CDD" id="cd01949">
    <property type="entry name" value="GGDEF"/>
    <property type="match status" value="1"/>
</dbReference>
<dbReference type="PANTHER" id="PTHR46663">
    <property type="entry name" value="DIGUANYLATE CYCLASE DGCT-RELATED"/>
    <property type="match status" value="1"/>
</dbReference>
<dbReference type="SMART" id="SM00267">
    <property type="entry name" value="GGDEF"/>
    <property type="match status" value="1"/>
</dbReference>
<evidence type="ECO:0000313" key="2">
    <source>
        <dbReference type="EMBL" id="MFC4101585.1"/>
    </source>
</evidence>
<evidence type="ECO:0000259" key="1">
    <source>
        <dbReference type="PROSITE" id="PS50887"/>
    </source>
</evidence>
<reference evidence="3" key="1">
    <citation type="journal article" date="2019" name="Int. J. Syst. Evol. Microbiol.">
        <title>The Global Catalogue of Microorganisms (GCM) 10K type strain sequencing project: providing services to taxonomists for standard genome sequencing and annotation.</title>
        <authorList>
            <consortium name="The Broad Institute Genomics Platform"/>
            <consortium name="The Broad Institute Genome Sequencing Center for Infectious Disease"/>
            <person name="Wu L."/>
            <person name="Ma J."/>
        </authorList>
    </citation>
    <scope>NUCLEOTIDE SEQUENCE [LARGE SCALE GENOMIC DNA]</scope>
    <source>
        <strain evidence="3">IBRC-M 10987</strain>
    </source>
</reference>
<dbReference type="Pfam" id="PF01590">
    <property type="entry name" value="GAF"/>
    <property type="match status" value="1"/>
</dbReference>
<dbReference type="PROSITE" id="PS50887">
    <property type="entry name" value="GGDEF"/>
    <property type="match status" value="1"/>
</dbReference>
<protein>
    <submittedName>
        <fullName evidence="2">Diguanylate cyclase domain-containing protein</fullName>
        <ecNumber evidence="2">2.7.7.65</ecNumber>
    </submittedName>
</protein>
<evidence type="ECO:0000313" key="3">
    <source>
        <dbReference type="Proteomes" id="UP001595715"/>
    </source>
</evidence>
<dbReference type="RefSeq" id="WP_377720195.1">
    <property type="nucleotide sequence ID" value="NZ_JBHSAM010000028.1"/>
</dbReference>
<name>A0ABV8K6D2_9BACL</name>
<dbReference type="Proteomes" id="UP001595715">
    <property type="component" value="Unassembled WGS sequence"/>
</dbReference>
<gene>
    <name evidence="2" type="ORF">ACFOZ8_18220</name>
</gene>
<dbReference type="Gene3D" id="3.30.450.40">
    <property type="match status" value="1"/>
</dbReference>
<dbReference type="EC" id="2.7.7.65" evidence="2"/>
<sequence length="315" mass="35946">MAITVHELNLYSNFEEMANDILQLANEFMPDKLIFLSAMTQTHQLILKVLDDNSGSLIEEGMSVELTGTVCRRVNFAQQRPLIYPDMSKEPCLEEVRDTLREARINSYVGVPIVMPTGDVFGTLCAVHPEAATFDERSVRMFQRIAKMFSYYLDLERMAFRDALTGLYNRQYLFKYFDEQTPASGAVFFLDLDGFKKVNDLRGHEMGDLVLKEVAHRIQAYMANIDGFAVRLGGDEFIIHFSGLTEPDQLGPHAETLIRELSAWNIHLDEFRISVSIGIATYHDEGDKDLKLLIKNADNALYRAKAKGKKTYQYF</sequence>
<dbReference type="SUPFAM" id="SSF55073">
    <property type="entry name" value="Nucleotide cyclase"/>
    <property type="match status" value="1"/>
</dbReference>
<dbReference type="SMART" id="SM00065">
    <property type="entry name" value="GAF"/>
    <property type="match status" value="1"/>
</dbReference>
<dbReference type="EMBL" id="JBHSAM010000028">
    <property type="protein sequence ID" value="MFC4101585.1"/>
    <property type="molecule type" value="Genomic_DNA"/>
</dbReference>
<dbReference type="InterPro" id="IPR052163">
    <property type="entry name" value="DGC-Regulatory_Protein"/>
</dbReference>
<dbReference type="InterPro" id="IPR043128">
    <property type="entry name" value="Rev_trsase/Diguanyl_cyclase"/>
</dbReference>
<comment type="caution">
    <text evidence="2">The sequence shown here is derived from an EMBL/GenBank/DDBJ whole genome shotgun (WGS) entry which is preliminary data.</text>
</comment>
<dbReference type="Pfam" id="PF00990">
    <property type="entry name" value="GGDEF"/>
    <property type="match status" value="1"/>
</dbReference>